<feature type="transmembrane region" description="Helical" evidence="14">
    <location>
        <begin position="161"/>
        <end position="185"/>
    </location>
</feature>
<evidence type="ECO:0000256" key="14">
    <source>
        <dbReference type="SAM" id="Phobius"/>
    </source>
</evidence>
<feature type="region of interest" description="Disordered" evidence="13">
    <location>
        <begin position="231"/>
        <end position="270"/>
    </location>
</feature>
<comment type="subcellular location">
    <subcellularLocation>
        <location evidence="2">Membrane</location>
        <topology evidence="2">Multi-pass membrane protein</topology>
    </subcellularLocation>
</comment>
<proteinExistence type="predicted"/>
<evidence type="ECO:0000259" key="15">
    <source>
        <dbReference type="PROSITE" id="PS50089"/>
    </source>
</evidence>
<organism evidence="16 17">
    <name type="scientific">Mortierella isabellina</name>
    <name type="common">Filamentous fungus</name>
    <name type="synonym">Umbelopsis isabellina</name>
    <dbReference type="NCBI Taxonomy" id="91625"/>
    <lineage>
        <taxon>Eukaryota</taxon>
        <taxon>Fungi</taxon>
        <taxon>Fungi incertae sedis</taxon>
        <taxon>Mucoromycota</taxon>
        <taxon>Mucoromycotina</taxon>
        <taxon>Umbelopsidomycetes</taxon>
        <taxon>Umbelopsidales</taxon>
        <taxon>Umbelopsidaceae</taxon>
        <taxon>Umbelopsis</taxon>
    </lineage>
</organism>
<evidence type="ECO:0000256" key="2">
    <source>
        <dbReference type="ARBA" id="ARBA00004141"/>
    </source>
</evidence>
<dbReference type="Gene3D" id="3.30.40.10">
    <property type="entry name" value="Zinc/RING finger domain, C3HC4 (zinc finger)"/>
    <property type="match status" value="1"/>
</dbReference>
<dbReference type="SUPFAM" id="SSF52025">
    <property type="entry name" value="PA domain"/>
    <property type="match status" value="1"/>
</dbReference>
<dbReference type="SUPFAM" id="SSF57850">
    <property type="entry name" value="RING/U-box"/>
    <property type="match status" value="1"/>
</dbReference>
<dbReference type="Gene3D" id="3.50.30.30">
    <property type="match status" value="1"/>
</dbReference>
<dbReference type="GO" id="GO:0016567">
    <property type="term" value="P:protein ubiquitination"/>
    <property type="evidence" value="ECO:0007669"/>
    <property type="project" value="TreeGrafter"/>
</dbReference>
<evidence type="ECO:0000313" key="16">
    <source>
        <dbReference type="EMBL" id="KAG2181928.1"/>
    </source>
</evidence>
<dbReference type="CDD" id="cd16454">
    <property type="entry name" value="RING-H2_PA-TM-RING"/>
    <property type="match status" value="1"/>
</dbReference>
<dbReference type="Pfam" id="PF13639">
    <property type="entry name" value="zf-RING_2"/>
    <property type="match status" value="1"/>
</dbReference>
<dbReference type="PROSITE" id="PS50089">
    <property type="entry name" value="ZF_RING_2"/>
    <property type="match status" value="1"/>
</dbReference>
<dbReference type="GO" id="GO:0008270">
    <property type="term" value="F:zinc ion binding"/>
    <property type="evidence" value="ECO:0007669"/>
    <property type="project" value="UniProtKB-KW"/>
</dbReference>
<keyword evidence="4" id="KW-0808">Transferase</keyword>
<evidence type="ECO:0000313" key="17">
    <source>
        <dbReference type="Proteomes" id="UP000654370"/>
    </source>
</evidence>
<keyword evidence="10 14" id="KW-1133">Transmembrane helix</keyword>
<evidence type="ECO:0000256" key="6">
    <source>
        <dbReference type="ARBA" id="ARBA00022723"/>
    </source>
</evidence>
<feature type="domain" description="RING-type" evidence="15">
    <location>
        <begin position="349"/>
        <end position="391"/>
    </location>
</feature>
<keyword evidence="17" id="KW-1185">Reference proteome</keyword>
<dbReference type="InterPro" id="IPR046450">
    <property type="entry name" value="PA_dom_sf"/>
</dbReference>
<evidence type="ECO:0000256" key="9">
    <source>
        <dbReference type="ARBA" id="ARBA00022833"/>
    </source>
</evidence>
<dbReference type="FunFam" id="3.30.40.10:FF:000388">
    <property type="entry name" value="Putative RING zinc finger domain superfamily protein"/>
    <property type="match status" value="1"/>
</dbReference>
<name>A0A8H7UJC2_MORIS</name>
<evidence type="ECO:0000256" key="7">
    <source>
        <dbReference type="ARBA" id="ARBA00022771"/>
    </source>
</evidence>
<evidence type="ECO:0000256" key="4">
    <source>
        <dbReference type="ARBA" id="ARBA00022679"/>
    </source>
</evidence>
<evidence type="ECO:0000256" key="3">
    <source>
        <dbReference type="ARBA" id="ARBA00012483"/>
    </source>
</evidence>
<keyword evidence="7 12" id="KW-0863">Zinc-finger</keyword>
<dbReference type="Proteomes" id="UP000654370">
    <property type="component" value="Unassembled WGS sequence"/>
</dbReference>
<comment type="catalytic activity">
    <reaction evidence="1">
        <text>S-ubiquitinyl-[E2 ubiquitin-conjugating enzyme]-L-cysteine + [acceptor protein]-L-lysine = [E2 ubiquitin-conjugating enzyme]-L-cysteine + N(6)-ubiquitinyl-[acceptor protein]-L-lysine.</text>
        <dbReference type="EC" id="2.3.2.27"/>
    </reaction>
</comment>
<dbReference type="PANTHER" id="PTHR45977">
    <property type="entry name" value="TARGET OF ERK KINASE MPK-1"/>
    <property type="match status" value="1"/>
</dbReference>
<evidence type="ECO:0000256" key="11">
    <source>
        <dbReference type="ARBA" id="ARBA00023136"/>
    </source>
</evidence>
<dbReference type="AlphaFoldDB" id="A0A8H7UJC2"/>
<sequence length="527" mass="57053">SSVASVEIDSIIPSTNQTINSPITGVLYDRGLSCVADPPEALPGLSSAYNQNKIALIQAGNCSFLNKVLLAQNDSALAAIIFINGKFDADTSSLMDIPPVGQSGVNIPTYLVQGQDGMNMYNTLKTYEHSNASIGNNVTKSRALRVTMYPASGAFPSAWEFTLIIVVALLAVSFILSVFLHWHLWRVRRRQRIMLENNIALPTVTSTIPQNKTVIDPSQLDIFPARIIGDEDESDLPVPENIPTEEEKQLSRRPSLQSIRSTKSTRSSHALQNAEALATCSQGDLPMVAQVLIKQAENAESDTTEAEVSDKADTAAGEANDAEKQVTAAPGQEVLSATNIAQSQSDATCVICLDDFDVGEKVRQLPCRHEFHCECIDPWLTIKSASCPLCKMDCSLSIPRTAANESTQQAPQPPPPAATTSGSRFQSFFSMSPSTSPSSFGPTITADNAANFSNSWMARSLPRNMRRQLEAASAAINGPTIELPARMTGNPQPTQSQDLEANNQSASQGTLPNRMARTLPRYWRTRE</sequence>
<feature type="region of interest" description="Disordered" evidence="13">
    <location>
        <begin position="403"/>
        <end position="442"/>
    </location>
</feature>
<accession>A0A8H7UJC2</accession>
<feature type="compositionally biased region" description="Polar residues" evidence="13">
    <location>
        <begin position="489"/>
        <end position="511"/>
    </location>
</feature>
<evidence type="ECO:0000256" key="1">
    <source>
        <dbReference type="ARBA" id="ARBA00000900"/>
    </source>
</evidence>
<keyword evidence="9" id="KW-0862">Zinc</keyword>
<dbReference type="PANTHER" id="PTHR45977:SF4">
    <property type="entry name" value="RING-TYPE DOMAIN-CONTAINING PROTEIN"/>
    <property type="match status" value="1"/>
</dbReference>
<dbReference type="GO" id="GO:0016020">
    <property type="term" value="C:membrane"/>
    <property type="evidence" value="ECO:0007669"/>
    <property type="project" value="UniProtKB-SubCell"/>
</dbReference>
<evidence type="ECO:0000256" key="8">
    <source>
        <dbReference type="ARBA" id="ARBA00022786"/>
    </source>
</evidence>
<dbReference type="InterPro" id="IPR003137">
    <property type="entry name" value="PA_domain"/>
</dbReference>
<feature type="region of interest" description="Disordered" evidence="13">
    <location>
        <begin position="482"/>
        <end position="527"/>
    </location>
</feature>
<gene>
    <name evidence="16" type="ORF">INT43_006853</name>
</gene>
<dbReference type="GO" id="GO:0006511">
    <property type="term" value="P:ubiquitin-dependent protein catabolic process"/>
    <property type="evidence" value="ECO:0007669"/>
    <property type="project" value="TreeGrafter"/>
</dbReference>
<dbReference type="InterPro" id="IPR001841">
    <property type="entry name" value="Znf_RING"/>
</dbReference>
<dbReference type="InterPro" id="IPR013083">
    <property type="entry name" value="Znf_RING/FYVE/PHD"/>
</dbReference>
<keyword evidence="5 14" id="KW-0812">Transmembrane</keyword>
<feature type="compositionally biased region" description="Polar residues" evidence="13">
    <location>
        <begin position="252"/>
        <end position="270"/>
    </location>
</feature>
<keyword evidence="11 14" id="KW-0472">Membrane</keyword>
<keyword evidence="8" id="KW-0833">Ubl conjugation pathway</keyword>
<protein>
    <recommendedName>
        <fullName evidence="3">RING-type E3 ubiquitin transferase</fullName>
        <ecNumber evidence="3">2.3.2.27</ecNumber>
    </recommendedName>
</protein>
<dbReference type="OrthoDB" id="8062037at2759"/>
<dbReference type="Pfam" id="PF02225">
    <property type="entry name" value="PA"/>
    <property type="match status" value="1"/>
</dbReference>
<feature type="compositionally biased region" description="Low complexity" evidence="13">
    <location>
        <begin position="427"/>
        <end position="442"/>
    </location>
</feature>
<feature type="region of interest" description="Disordered" evidence="13">
    <location>
        <begin position="298"/>
        <end position="324"/>
    </location>
</feature>
<evidence type="ECO:0000256" key="13">
    <source>
        <dbReference type="SAM" id="MobiDB-lite"/>
    </source>
</evidence>
<keyword evidence="6" id="KW-0479">Metal-binding</keyword>
<reference evidence="16" key="1">
    <citation type="submission" date="2020-12" db="EMBL/GenBank/DDBJ databases">
        <title>Metabolic potential, ecology and presence of endohyphal bacteria is reflected in genomic diversity of Mucoromycotina.</title>
        <authorList>
            <person name="Muszewska A."/>
            <person name="Okrasinska A."/>
            <person name="Steczkiewicz K."/>
            <person name="Drgas O."/>
            <person name="Orlowska M."/>
            <person name="Perlinska-Lenart U."/>
            <person name="Aleksandrzak-Piekarczyk T."/>
            <person name="Szatraj K."/>
            <person name="Zielenkiewicz U."/>
            <person name="Pilsyk S."/>
            <person name="Malc E."/>
            <person name="Mieczkowski P."/>
            <person name="Kruszewska J.S."/>
            <person name="Biernat P."/>
            <person name="Pawlowska J."/>
        </authorList>
    </citation>
    <scope>NUCLEOTIDE SEQUENCE</scope>
    <source>
        <strain evidence="16">WA0000067209</strain>
    </source>
</reference>
<dbReference type="EC" id="2.3.2.27" evidence="3"/>
<dbReference type="EMBL" id="JAEPQZ010000004">
    <property type="protein sequence ID" value="KAG2181928.1"/>
    <property type="molecule type" value="Genomic_DNA"/>
</dbReference>
<evidence type="ECO:0000256" key="12">
    <source>
        <dbReference type="PROSITE-ProRule" id="PRU00175"/>
    </source>
</evidence>
<comment type="caution">
    <text evidence="16">The sequence shown here is derived from an EMBL/GenBank/DDBJ whole genome shotgun (WGS) entry which is preliminary data.</text>
</comment>
<dbReference type="SMART" id="SM00184">
    <property type="entry name" value="RING"/>
    <property type="match status" value="1"/>
</dbReference>
<evidence type="ECO:0000256" key="5">
    <source>
        <dbReference type="ARBA" id="ARBA00022692"/>
    </source>
</evidence>
<dbReference type="GO" id="GO:0061630">
    <property type="term" value="F:ubiquitin protein ligase activity"/>
    <property type="evidence" value="ECO:0007669"/>
    <property type="project" value="UniProtKB-EC"/>
</dbReference>
<feature type="non-terminal residue" evidence="16">
    <location>
        <position position="1"/>
    </location>
</feature>
<evidence type="ECO:0000256" key="10">
    <source>
        <dbReference type="ARBA" id="ARBA00022989"/>
    </source>
</evidence>